<dbReference type="Gramene" id="OE9A089762T1">
    <property type="protein sequence ID" value="OE9A089762C1"/>
    <property type="gene ID" value="OE9A089762"/>
</dbReference>
<comment type="caution">
    <text evidence="3">The sequence shown here is derived from an EMBL/GenBank/DDBJ whole genome shotgun (WGS) entry which is preliminary data.</text>
</comment>
<dbReference type="AlphaFoldDB" id="A0A8S0SSC6"/>
<feature type="region of interest" description="Disordered" evidence="1">
    <location>
        <begin position="132"/>
        <end position="151"/>
    </location>
</feature>
<organism evidence="3 4">
    <name type="scientific">Olea europaea subsp. europaea</name>
    <dbReference type="NCBI Taxonomy" id="158383"/>
    <lineage>
        <taxon>Eukaryota</taxon>
        <taxon>Viridiplantae</taxon>
        <taxon>Streptophyta</taxon>
        <taxon>Embryophyta</taxon>
        <taxon>Tracheophyta</taxon>
        <taxon>Spermatophyta</taxon>
        <taxon>Magnoliopsida</taxon>
        <taxon>eudicotyledons</taxon>
        <taxon>Gunneridae</taxon>
        <taxon>Pentapetalae</taxon>
        <taxon>asterids</taxon>
        <taxon>lamiids</taxon>
        <taxon>Lamiales</taxon>
        <taxon>Oleaceae</taxon>
        <taxon>Oleeae</taxon>
        <taxon>Olea</taxon>
    </lineage>
</organism>
<gene>
    <name evidence="3" type="ORF">OLEA9_A089762</name>
</gene>
<accession>A0A8S0SSC6</accession>
<evidence type="ECO:0000313" key="3">
    <source>
        <dbReference type="EMBL" id="CAA2994175.1"/>
    </source>
</evidence>
<protein>
    <recommendedName>
        <fullName evidence="2">DUF3444 domain-containing protein</fullName>
    </recommendedName>
</protein>
<evidence type="ECO:0000313" key="4">
    <source>
        <dbReference type="Proteomes" id="UP000594638"/>
    </source>
</evidence>
<keyword evidence="4" id="KW-1185">Reference proteome</keyword>
<feature type="region of interest" description="Disordered" evidence="1">
    <location>
        <begin position="188"/>
        <end position="225"/>
    </location>
</feature>
<feature type="domain" description="DUF3444" evidence="2">
    <location>
        <begin position="260"/>
        <end position="469"/>
    </location>
</feature>
<reference evidence="3 4" key="1">
    <citation type="submission" date="2019-12" db="EMBL/GenBank/DDBJ databases">
        <authorList>
            <person name="Alioto T."/>
            <person name="Alioto T."/>
            <person name="Gomez Garrido J."/>
        </authorList>
    </citation>
    <scope>NUCLEOTIDE SEQUENCE [LARGE SCALE GENOMIC DNA]</scope>
</reference>
<proteinExistence type="predicted"/>
<name>A0A8S0SSC6_OLEEU</name>
<evidence type="ECO:0000259" key="2">
    <source>
        <dbReference type="Pfam" id="PF11926"/>
    </source>
</evidence>
<feature type="compositionally biased region" description="Polar residues" evidence="1">
    <location>
        <begin position="133"/>
        <end position="151"/>
    </location>
</feature>
<dbReference type="PANTHER" id="PTHR47374">
    <property type="entry name" value="ENDOSOME ANTIGEN-LIKE PROTEIN, PUTATIVE (DUF3444)-RELATED"/>
    <property type="match status" value="1"/>
</dbReference>
<evidence type="ECO:0000256" key="1">
    <source>
        <dbReference type="SAM" id="MobiDB-lite"/>
    </source>
</evidence>
<dbReference type="OrthoDB" id="10250354at2759"/>
<dbReference type="InterPro" id="IPR024593">
    <property type="entry name" value="DUF3444"/>
</dbReference>
<dbReference type="PANTHER" id="PTHR47374:SF6">
    <property type="entry name" value="ENDOSOME ANTIGEN-LIKE PROTEIN, PUTATIVE (DUF3444)-RELATED"/>
    <property type="match status" value="1"/>
</dbReference>
<sequence length="494" mass="55247">MGCNTGLTQQGLNFVQPTWIGCPSCSCWVLYDKHAADGILTCQTCRDSSTRGDSSVSVMECNTGSTQQGLYFNQPTWIGCPSCSCWVLYFKHAADGILTCQSCRNSSDEDEMNSLQISPGGANWNWPDFPPQKDSTSQHPFKVGSQTASGGSIQLVGNGKDSCLNKEVTDESRPNKYTVHVDARINKHDHMNSSKRNSKKRKMASESSERCHTLDDDGNNLTGNNLGGFGKRYPRRCIRSKMCVSCSEPLNPSCNGAPVSVEIPEPEFYDFDADKSKEKFQVGQIWAVYSDEDALPKYYCQIRKIDSLPESTFHVAWLLHCPSSRDMIRWVDKSIPICCGKFMVEKGKTHKIVGTLPFSHQLKVEPSPLDKEDVFTILPEVGQIWALYEHWNVKMKPSELENCKYEIVEILDVDDIFIVGAPLEVVRGYKSVFKSRLGENGVGVKPITILLTEILKFSHWIPAFRLKDKQDGSLPDGSYELDSAAVPEYLLCSR</sequence>
<dbReference type="EMBL" id="CACTIH010005468">
    <property type="protein sequence ID" value="CAA2994175.1"/>
    <property type="molecule type" value="Genomic_DNA"/>
</dbReference>
<dbReference type="Pfam" id="PF11926">
    <property type="entry name" value="DUF3444"/>
    <property type="match status" value="1"/>
</dbReference>
<dbReference type="Proteomes" id="UP000594638">
    <property type="component" value="Unassembled WGS sequence"/>
</dbReference>
<feature type="compositionally biased region" description="Basic and acidic residues" evidence="1">
    <location>
        <begin position="203"/>
        <end position="215"/>
    </location>
</feature>